<dbReference type="Gene3D" id="1.10.8.60">
    <property type="match status" value="1"/>
</dbReference>
<dbReference type="InterPro" id="IPR010372">
    <property type="entry name" value="DNA_pol3_delta_N"/>
</dbReference>
<dbReference type="EMBL" id="AP014521">
    <property type="protein sequence ID" value="BAP58498.1"/>
    <property type="molecule type" value="Genomic_DNA"/>
</dbReference>
<dbReference type="STRING" id="1410383.TGUWTKB_2540"/>
<proteinExistence type="inferred from homology"/>
<dbReference type="OrthoDB" id="9770982at2"/>
<dbReference type="Gene3D" id="1.20.272.10">
    <property type="match status" value="1"/>
</dbReference>
<evidence type="ECO:0000256" key="7">
    <source>
        <dbReference type="ARBA" id="ARBA00034754"/>
    </source>
</evidence>
<dbReference type="HOGENOM" id="CLU_044694_0_2_6"/>
<dbReference type="PANTHER" id="PTHR34388">
    <property type="entry name" value="DNA POLYMERASE III SUBUNIT DELTA"/>
    <property type="match status" value="1"/>
</dbReference>
<keyword evidence="4" id="KW-0548">Nucleotidyltransferase</keyword>
<dbReference type="SUPFAM" id="SSF48019">
    <property type="entry name" value="post-AAA+ oligomerization domain-like"/>
    <property type="match status" value="1"/>
</dbReference>
<dbReference type="Pfam" id="PF06144">
    <property type="entry name" value="DNA_pol3_delta"/>
    <property type="match status" value="1"/>
</dbReference>
<evidence type="ECO:0000256" key="2">
    <source>
        <dbReference type="ARBA" id="ARBA00017703"/>
    </source>
</evidence>
<dbReference type="PANTHER" id="PTHR34388:SF1">
    <property type="entry name" value="DNA POLYMERASE III SUBUNIT DELTA"/>
    <property type="match status" value="1"/>
</dbReference>
<dbReference type="NCBIfam" id="TIGR01128">
    <property type="entry name" value="holA"/>
    <property type="match status" value="1"/>
</dbReference>
<sequence>MKISFQEFNSFFFKKNAKKNYLLFGNESILINKYKKYFKSIAINAGFTQHFSFDLITEDSIKNIILECKTLNLFNEKKLFIINYNDKKKHINIDNDLIKIIQTYTNILFLLIKDQRKSSYNDKLIQFFQKNNVLINCNIYKQDNISSFILFIANQKKLILDQKTLDLFKQYYENNIEDLYNTLEICTLLFPNKKVSYLKVKNTFKNSSFFMPFHWINAIFSQNVRKTIYILRVMQSNNIEILLLLRILQKHMLSIMKDVSFYKKFNNFIKKDFIKIFQQLIIIEKNIKTNDNKNTWITLERISLFLANIKIFKPGYA</sequence>
<dbReference type="InterPro" id="IPR008921">
    <property type="entry name" value="DNA_pol3_clamp-load_cplx_C"/>
</dbReference>
<comment type="similarity">
    <text evidence="7">Belongs to the DNA polymerase HolA subunit family.</text>
</comment>
<evidence type="ECO:0000256" key="8">
    <source>
        <dbReference type="ARBA" id="ARBA00049244"/>
    </source>
</evidence>
<dbReference type="AlphaFoldDB" id="A0A090AJ81"/>
<comment type="catalytic activity">
    <reaction evidence="8">
        <text>DNA(n) + a 2'-deoxyribonucleoside 5'-triphosphate = DNA(n+1) + diphosphate</text>
        <dbReference type="Rhea" id="RHEA:22508"/>
        <dbReference type="Rhea" id="RHEA-COMP:17339"/>
        <dbReference type="Rhea" id="RHEA-COMP:17340"/>
        <dbReference type="ChEBI" id="CHEBI:33019"/>
        <dbReference type="ChEBI" id="CHEBI:61560"/>
        <dbReference type="ChEBI" id="CHEBI:173112"/>
        <dbReference type="EC" id="2.7.7.7"/>
    </reaction>
</comment>
<dbReference type="GO" id="GO:0006261">
    <property type="term" value="P:DNA-templated DNA replication"/>
    <property type="evidence" value="ECO:0007669"/>
    <property type="project" value="TreeGrafter"/>
</dbReference>
<evidence type="ECO:0000313" key="11">
    <source>
        <dbReference type="EMBL" id="BAP58498.1"/>
    </source>
</evidence>
<keyword evidence="5" id="KW-0235">DNA replication</keyword>
<organism evidence="11 12">
    <name type="scientific">Candidatus Tachikawaea gelatinosa</name>
    <dbReference type="NCBI Taxonomy" id="1410383"/>
    <lineage>
        <taxon>Bacteria</taxon>
        <taxon>Pseudomonadati</taxon>
        <taxon>Pseudomonadota</taxon>
        <taxon>Gammaproteobacteria</taxon>
        <taxon>Enterobacterales</taxon>
        <taxon>Enterobacteriaceae</taxon>
        <taxon>Candidatus Tachikawaea</taxon>
    </lineage>
</organism>
<reference evidence="12" key="1">
    <citation type="submission" date="2013-11" db="EMBL/GenBank/DDBJ databases">
        <title>Symbiont-containing voluminous jelly as an extraordinary maternal gift for overwintering insect nymphs.</title>
        <authorList>
            <person name="Kaiwa N."/>
            <person name="Hosokawa T."/>
            <person name="Nikoh N."/>
            <person name="Meng X.Y."/>
            <person name="Tanahashi M."/>
            <person name="Moriyama M."/>
            <person name="Maeda T."/>
            <person name="Yamaguchi K."/>
            <person name="Shigenobu S."/>
            <person name="Ito M."/>
            <person name="Fukatsu T."/>
        </authorList>
    </citation>
    <scope>NUCLEOTIDE SEQUENCE [LARGE SCALE GENOMIC DNA]</scope>
    <source>
        <strain evidence="12">UwTKB</strain>
    </source>
</reference>
<dbReference type="RefSeq" id="WP_041062760.1">
    <property type="nucleotide sequence ID" value="NZ_AP014521.1"/>
</dbReference>
<dbReference type="InterPro" id="IPR027417">
    <property type="entry name" value="P-loop_NTPase"/>
</dbReference>
<protein>
    <recommendedName>
        <fullName evidence="2 9">DNA polymerase III subunit delta</fullName>
        <ecNumber evidence="1 9">2.7.7.7</ecNumber>
    </recommendedName>
</protein>
<accession>A0A090AJ81</accession>
<keyword evidence="3" id="KW-0808">Transferase</keyword>
<evidence type="ECO:0000256" key="6">
    <source>
        <dbReference type="ARBA" id="ARBA00022932"/>
    </source>
</evidence>
<dbReference type="Proteomes" id="UP000031627">
    <property type="component" value="Chromosome"/>
</dbReference>
<name>A0A090AJ81_9ENTR</name>
<evidence type="ECO:0000256" key="4">
    <source>
        <dbReference type="ARBA" id="ARBA00022695"/>
    </source>
</evidence>
<evidence type="ECO:0000259" key="10">
    <source>
        <dbReference type="Pfam" id="PF06144"/>
    </source>
</evidence>
<dbReference type="GO" id="GO:0003677">
    <property type="term" value="F:DNA binding"/>
    <property type="evidence" value="ECO:0007669"/>
    <property type="project" value="InterPro"/>
</dbReference>
<gene>
    <name evidence="11" type="primary">holA</name>
    <name evidence="11" type="ORF">TGUWTKB_2540</name>
</gene>
<dbReference type="Gene3D" id="3.40.50.300">
    <property type="entry name" value="P-loop containing nucleotide triphosphate hydrolases"/>
    <property type="match status" value="1"/>
</dbReference>
<reference evidence="11 12" key="2">
    <citation type="journal article" date="2014" name="Curr. Biol.">
        <title>Symbiont-Supplemented Maternal Investment Underpinning Host's Ecological Adaptation.</title>
        <authorList>
            <person name="Kaiwa N."/>
            <person name="Hosokawa T."/>
            <person name="Nikoh N."/>
            <person name="Tanahashi M."/>
            <person name="Moriyama M."/>
            <person name="Meng X.Y."/>
            <person name="Maeda T."/>
            <person name="Yamaguchi K."/>
            <person name="Shigenobu S."/>
            <person name="Ito M."/>
            <person name="Fukatsu T."/>
        </authorList>
    </citation>
    <scope>NUCLEOTIDE SEQUENCE [LARGE SCALE GENOMIC DNA]</scope>
    <source>
        <strain evidence="11 12">UwTKB</strain>
    </source>
</reference>
<evidence type="ECO:0000256" key="1">
    <source>
        <dbReference type="ARBA" id="ARBA00012417"/>
    </source>
</evidence>
<dbReference type="InterPro" id="IPR005790">
    <property type="entry name" value="DNA_polIII_delta"/>
</dbReference>
<feature type="domain" description="DNA polymerase III delta N-terminal" evidence="10">
    <location>
        <begin position="21"/>
        <end position="138"/>
    </location>
</feature>
<dbReference type="GO" id="GO:0003887">
    <property type="term" value="F:DNA-directed DNA polymerase activity"/>
    <property type="evidence" value="ECO:0007669"/>
    <property type="project" value="UniProtKB-UniRule"/>
</dbReference>
<keyword evidence="6" id="KW-0239">DNA-directed DNA polymerase</keyword>
<dbReference type="SUPFAM" id="SSF52540">
    <property type="entry name" value="P-loop containing nucleoside triphosphate hydrolases"/>
    <property type="match status" value="1"/>
</dbReference>
<evidence type="ECO:0000256" key="9">
    <source>
        <dbReference type="NCBIfam" id="TIGR01128"/>
    </source>
</evidence>
<evidence type="ECO:0000256" key="3">
    <source>
        <dbReference type="ARBA" id="ARBA00022679"/>
    </source>
</evidence>
<evidence type="ECO:0000256" key="5">
    <source>
        <dbReference type="ARBA" id="ARBA00022705"/>
    </source>
</evidence>
<dbReference type="EC" id="2.7.7.7" evidence="1 9"/>
<evidence type="ECO:0000313" key="12">
    <source>
        <dbReference type="Proteomes" id="UP000031627"/>
    </source>
</evidence>
<dbReference type="KEGG" id="sbw:TGUWTKB_2540"/>
<dbReference type="GO" id="GO:0009360">
    <property type="term" value="C:DNA polymerase III complex"/>
    <property type="evidence" value="ECO:0007669"/>
    <property type="project" value="UniProtKB-UniRule"/>
</dbReference>
<keyword evidence="12" id="KW-1185">Reference proteome</keyword>